<dbReference type="KEGG" id="ndk:I601_2736"/>
<comment type="catalytic activity">
    <reaction evidence="11">
        <text>S-methyl-5'-thioadenosine + phosphate = 5-(methylsulfanyl)-alpha-D-ribose 1-phosphate + adenine</text>
        <dbReference type="Rhea" id="RHEA:11852"/>
        <dbReference type="ChEBI" id="CHEBI:16708"/>
        <dbReference type="ChEBI" id="CHEBI:17509"/>
        <dbReference type="ChEBI" id="CHEBI:43474"/>
        <dbReference type="ChEBI" id="CHEBI:58533"/>
        <dbReference type="EC" id="2.4.2.28"/>
    </reaction>
    <physiologicalReaction direction="left-to-right" evidence="11">
        <dbReference type="Rhea" id="RHEA:11853"/>
    </physiologicalReaction>
</comment>
<dbReference type="STRING" id="1300347.I601_2736"/>
<dbReference type="InterPro" id="IPR011324">
    <property type="entry name" value="Cytotoxic_necrot_fac-like_cat"/>
</dbReference>
<evidence type="ECO:0000256" key="7">
    <source>
        <dbReference type="ARBA" id="ARBA00022833"/>
    </source>
</evidence>
<organism evidence="13 14">
    <name type="scientific">Nocardioides dokdonensis FR1436</name>
    <dbReference type="NCBI Taxonomy" id="1300347"/>
    <lineage>
        <taxon>Bacteria</taxon>
        <taxon>Bacillati</taxon>
        <taxon>Actinomycetota</taxon>
        <taxon>Actinomycetes</taxon>
        <taxon>Propionibacteriales</taxon>
        <taxon>Nocardioidaceae</taxon>
        <taxon>Nocardioides</taxon>
    </lineage>
</organism>
<dbReference type="CDD" id="cd16833">
    <property type="entry name" value="YfiH"/>
    <property type="match status" value="1"/>
</dbReference>
<accession>A0A1A9GNC3</accession>
<protein>
    <recommendedName>
        <fullName evidence="12">Purine nucleoside phosphorylase</fullName>
    </recommendedName>
</protein>
<evidence type="ECO:0000256" key="1">
    <source>
        <dbReference type="ARBA" id="ARBA00000553"/>
    </source>
</evidence>
<keyword evidence="4" id="KW-0808">Transferase</keyword>
<evidence type="ECO:0000313" key="14">
    <source>
        <dbReference type="Proteomes" id="UP000077868"/>
    </source>
</evidence>
<evidence type="ECO:0000256" key="9">
    <source>
        <dbReference type="ARBA" id="ARBA00047989"/>
    </source>
</evidence>
<evidence type="ECO:0000256" key="4">
    <source>
        <dbReference type="ARBA" id="ARBA00022679"/>
    </source>
</evidence>
<dbReference type="Proteomes" id="UP000077868">
    <property type="component" value="Chromosome"/>
</dbReference>
<dbReference type="GO" id="GO:0005507">
    <property type="term" value="F:copper ion binding"/>
    <property type="evidence" value="ECO:0007669"/>
    <property type="project" value="TreeGrafter"/>
</dbReference>
<dbReference type="PANTHER" id="PTHR30616:SF2">
    <property type="entry name" value="PURINE NUCLEOSIDE PHOSPHORYLASE LACC1"/>
    <property type="match status" value="1"/>
</dbReference>
<gene>
    <name evidence="13" type="primary">yfiH</name>
    <name evidence="13" type="ORF">I601_2736</name>
</gene>
<comment type="catalytic activity">
    <reaction evidence="9">
        <text>adenosine + H2O + H(+) = inosine + NH4(+)</text>
        <dbReference type="Rhea" id="RHEA:24408"/>
        <dbReference type="ChEBI" id="CHEBI:15377"/>
        <dbReference type="ChEBI" id="CHEBI:15378"/>
        <dbReference type="ChEBI" id="CHEBI:16335"/>
        <dbReference type="ChEBI" id="CHEBI:17596"/>
        <dbReference type="ChEBI" id="CHEBI:28938"/>
        <dbReference type="EC" id="3.5.4.4"/>
    </reaction>
    <physiologicalReaction direction="left-to-right" evidence="9">
        <dbReference type="Rhea" id="RHEA:24409"/>
    </physiologicalReaction>
</comment>
<comment type="catalytic activity">
    <reaction evidence="10">
        <text>adenosine + phosphate = alpha-D-ribose 1-phosphate + adenine</text>
        <dbReference type="Rhea" id="RHEA:27642"/>
        <dbReference type="ChEBI" id="CHEBI:16335"/>
        <dbReference type="ChEBI" id="CHEBI:16708"/>
        <dbReference type="ChEBI" id="CHEBI:43474"/>
        <dbReference type="ChEBI" id="CHEBI:57720"/>
        <dbReference type="EC" id="2.4.2.1"/>
    </reaction>
    <physiologicalReaction direction="left-to-right" evidence="10">
        <dbReference type="Rhea" id="RHEA:27643"/>
    </physiologicalReaction>
</comment>
<dbReference type="PATRIC" id="fig|1300347.3.peg.2731"/>
<keyword evidence="6" id="KW-0378">Hydrolase</keyword>
<dbReference type="InterPro" id="IPR003730">
    <property type="entry name" value="Cu_polyphenol_OxRdtase"/>
</dbReference>
<proteinExistence type="inferred from homology"/>
<name>A0A1A9GNC3_9ACTN</name>
<dbReference type="SUPFAM" id="SSF64438">
    <property type="entry name" value="CNF1/YfiH-like putative cysteine hydrolases"/>
    <property type="match status" value="1"/>
</dbReference>
<keyword evidence="5" id="KW-0479">Metal-binding</keyword>
<evidence type="ECO:0000256" key="5">
    <source>
        <dbReference type="ARBA" id="ARBA00022723"/>
    </source>
</evidence>
<evidence type="ECO:0000256" key="12">
    <source>
        <dbReference type="RuleBase" id="RU361274"/>
    </source>
</evidence>
<dbReference type="Pfam" id="PF02578">
    <property type="entry name" value="Cu-oxidase_4"/>
    <property type="match status" value="1"/>
</dbReference>
<keyword evidence="14" id="KW-1185">Reference proteome</keyword>
<dbReference type="InterPro" id="IPR038371">
    <property type="entry name" value="Cu_polyphenol_OxRdtase_sf"/>
</dbReference>
<dbReference type="PANTHER" id="PTHR30616">
    <property type="entry name" value="UNCHARACTERIZED PROTEIN YFIH"/>
    <property type="match status" value="1"/>
</dbReference>
<dbReference type="RefSeq" id="WP_068110641.1">
    <property type="nucleotide sequence ID" value="NZ_CP015079.1"/>
</dbReference>
<evidence type="ECO:0000256" key="8">
    <source>
        <dbReference type="ARBA" id="ARBA00023008"/>
    </source>
</evidence>
<evidence type="ECO:0000256" key="10">
    <source>
        <dbReference type="ARBA" id="ARBA00048968"/>
    </source>
</evidence>
<keyword evidence="7" id="KW-0862">Zinc</keyword>
<sequence length="244" mass="25519">MYSFRTTHGPVDLAFTDRYGGVSAAPFAELNLAIEGHDDPAATRRNVEVLMADFAPGDRLADLHQVHGCTVVGVDDDGPRQPGTPRPRADAIVTAEAGVTLMVRAADCVPVLLADPEAGVLGAAHAGRPGLAVGVVTATVARMRRLGAHDVTAWIGPHVCGGCYEVPEALQEEVAAIEPSSRATTTWGTPALDIGAGVRAQLERAGVTVLDGATRCTRESPDLYSFRRDGVRAGRLAGVVRRSP</sequence>
<dbReference type="Gene3D" id="3.60.140.10">
    <property type="entry name" value="CNF1/YfiH-like putative cysteine hydrolases"/>
    <property type="match status" value="1"/>
</dbReference>
<comment type="similarity">
    <text evidence="3 12">Belongs to the purine nucleoside phosphorylase YfiH/LACC1 family.</text>
</comment>
<dbReference type="OrthoDB" id="4279at2"/>
<comment type="catalytic activity">
    <reaction evidence="1">
        <text>inosine + phosphate = alpha-D-ribose 1-phosphate + hypoxanthine</text>
        <dbReference type="Rhea" id="RHEA:27646"/>
        <dbReference type="ChEBI" id="CHEBI:17368"/>
        <dbReference type="ChEBI" id="CHEBI:17596"/>
        <dbReference type="ChEBI" id="CHEBI:43474"/>
        <dbReference type="ChEBI" id="CHEBI:57720"/>
        <dbReference type="EC" id="2.4.2.1"/>
    </reaction>
    <physiologicalReaction direction="left-to-right" evidence="1">
        <dbReference type="Rhea" id="RHEA:27647"/>
    </physiologicalReaction>
</comment>
<keyword evidence="8" id="KW-0186">Copper</keyword>
<evidence type="ECO:0000256" key="6">
    <source>
        <dbReference type="ARBA" id="ARBA00022801"/>
    </source>
</evidence>
<dbReference type="GO" id="GO:0017061">
    <property type="term" value="F:S-methyl-5-thioadenosine phosphorylase activity"/>
    <property type="evidence" value="ECO:0007669"/>
    <property type="project" value="UniProtKB-EC"/>
</dbReference>
<dbReference type="EMBL" id="CP015079">
    <property type="protein sequence ID" value="ANH39152.1"/>
    <property type="molecule type" value="Genomic_DNA"/>
</dbReference>
<evidence type="ECO:0000313" key="13">
    <source>
        <dbReference type="EMBL" id="ANH39152.1"/>
    </source>
</evidence>
<evidence type="ECO:0000256" key="3">
    <source>
        <dbReference type="ARBA" id="ARBA00007353"/>
    </source>
</evidence>
<comment type="function">
    <text evidence="2">Purine nucleoside enzyme that catalyzes the phosphorolysis of adenosine and inosine nucleosides, yielding D-ribose 1-phosphate and the respective free bases, adenine and hypoxanthine. Also catalyzes the phosphorolysis of S-methyl-5'-thioadenosine into adenine and S-methyl-5-thio-alpha-D-ribose 1-phosphate. Also has adenosine deaminase activity.</text>
</comment>
<evidence type="ECO:0000256" key="2">
    <source>
        <dbReference type="ARBA" id="ARBA00003215"/>
    </source>
</evidence>
<dbReference type="NCBIfam" id="TIGR00726">
    <property type="entry name" value="peptidoglycan editing factor PgeF"/>
    <property type="match status" value="1"/>
</dbReference>
<dbReference type="AlphaFoldDB" id="A0A1A9GNC3"/>
<dbReference type="GO" id="GO:0016787">
    <property type="term" value="F:hydrolase activity"/>
    <property type="evidence" value="ECO:0007669"/>
    <property type="project" value="UniProtKB-KW"/>
</dbReference>
<evidence type="ECO:0000256" key="11">
    <source>
        <dbReference type="ARBA" id="ARBA00049893"/>
    </source>
</evidence>
<reference evidence="13 14" key="1">
    <citation type="submission" date="2016-03" db="EMBL/GenBank/DDBJ databases">
        <title>Complete genome sequence of a soil Actinobacterium, Nocardioides dokdonensis FR1436.</title>
        <authorList>
            <person name="Kwon S.-K."/>
            <person name="Kim K."/>
            <person name="Kim J.F."/>
        </authorList>
    </citation>
    <scope>NUCLEOTIDE SEQUENCE [LARGE SCALE GENOMIC DNA]</scope>
    <source>
        <strain evidence="13 14">FR1436</strain>
    </source>
</reference>